<organism evidence="2 3">
    <name type="scientific">Comamonas avium</name>
    <dbReference type="NCBI Taxonomy" id="2762231"/>
    <lineage>
        <taxon>Bacteria</taxon>
        <taxon>Pseudomonadati</taxon>
        <taxon>Pseudomonadota</taxon>
        <taxon>Betaproteobacteria</taxon>
        <taxon>Burkholderiales</taxon>
        <taxon>Comamonadaceae</taxon>
        <taxon>Comamonas</taxon>
    </lineage>
</organism>
<proteinExistence type="inferred from homology"/>
<dbReference type="Proteomes" id="UP000634919">
    <property type="component" value="Unassembled WGS sequence"/>
</dbReference>
<dbReference type="Gene3D" id="3.40.190.10">
    <property type="entry name" value="Periplasmic binding protein-like II"/>
    <property type="match status" value="1"/>
</dbReference>
<protein>
    <submittedName>
        <fullName evidence="2">Uncharacterized protein</fullName>
    </submittedName>
</protein>
<sequence>MASPFPLAQVYIDSLRSQLQEQLQAPVQLQFDDPSEGLVPPKPGSDPKLAQRAIWLVSEGNSSLTGNPAQNPRHLANFEPLVIFMEIPWCLFALKTSPAHEQKDLLAWLSSLGRPAQIGVGAYSGSPIMWVHALASRAKNKRKTADQRPLQVQAQPFQGAEMLTPMLEKSVDLAISRCSHMRKIGNDVAVVAKSHNETIRYVPTVPTFTELGLPPLGRGWHGAFVPRNMAQADKQKLIAAFETITTSAETQKAILDIWQIPLRIDHATSQRYIHHYIQTWQAIFELMERNTQEETTAAKTSK</sequence>
<keyword evidence="3" id="KW-1185">Reference proteome</keyword>
<comment type="similarity">
    <text evidence="1">Belongs to the UPF0065 (bug) family.</text>
</comment>
<name>A0ABR8SAP7_9BURK</name>
<evidence type="ECO:0000313" key="3">
    <source>
        <dbReference type="Proteomes" id="UP000634919"/>
    </source>
</evidence>
<dbReference type="EMBL" id="JACSQK010000004">
    <property type="protein sequence ID" value="MBD7960525.1"/>
    <property type="molecule type" value="Genomic_DNA"/>
</dbReference>
<reference evidence="2 3" key="1">
    <citation type="submission" date="2020-08" db="EMBL/GenBank/DDBJ databases">
        <title>A Genomic Blueprint of the Chicken Gut Microbiome.</title>
        <authorList>
            <person name="Gilroy R."/>
            <person name="Ravi A."/>
            <person name="Getino M."/>
            <person name="Pursley I."/>
            <person name="Horton D.L."/>
            <person name="Alikhan N.-F."/>
            <person name="Baker D."/>
            <person name="Gharbi K."/>
            <person name="Hall N."/>
            <person name="Watson M."/>
            <person name="Adriaenssens E.M."/>
            <person name="Foster-Nyarko E."/>
            <person name="Jarju S."/>
            <person name="Secka A."/>
            <person name="Antonio M."/>
            <person name="Oren A."/>
            <person name="Chaudhuri R."/>
            <person name="La Ragione R.M."/>
            <person name="Hildebrand F."/>
            <person name="Pallen M.J."/>
        </authorList>
    </citation>
    <scope>NUCLEOTIDE SEQUENCE [LARGE SCALE GENOMIC DNA]</scope>
    <source>
        <strain evidence="2 3">Sa2CVA6</strain>
    </source>
</reference>
<dbReference type="PANTHER" id="PTHR42928">
    <property type="entry name" value="TRICARBOXYLATE-BINDING PROTEIN"/>
    <property type="match status" value="1"/>
</dbReference>
<evidence type="ECO:0000256" key="1">
    <source>
        <dbReference type="ARBA" id="ARBA00006987"/>
    </source>
</evidence>
<gene>
    <name evidence="2" type="ORF">H9646_08500</name>
</gene>
<accession>A0ABR8SAP7</accession>
<dbReference type="PANTHER" id="PTHR42928:SF5">
    <property type="entry name" value="BLR1237 PROTEIN"/>
    <property type="match status" value="1"/>
</dbReference>
<dbReference type="InterPro" id="IPR005064">
    <property type="entry name" value="BUG"/>
</dbReference>
<comment type="caution">
    <text evidence="2">The sequence shown here is derived from an EMBL/GenBank/DDBJ whole genome shotgun (WGS) entry which is preliminary data.</text>
</comment>
<dbReference type="Gene3D" id="3.40.190.150">
    <property type="entry name" value="Bordetella uptake gene, domain 1"/>
    <property type="match status" value="1"/>
</dbReference>
<dbReference type="RefSeq" id="WP_191722936.1">
    <property type="nucleotide sequence ID" value="NZ_JACSQK010000004.1"/>
</dbReference>
<evidence type="ECO:0000313" key="2">
    <source>
        <dbReference type="EMBL" id="MBD7960525.1"/>
    </source>
</evidence>
<dbReference type="InterPro" id="IPR042100">
    <property type="entry name" value="Bug_dom1"/>
</dbReference>